<keyword evidence="7" id="KW-0812">Transmembrane</keyword>
<gene>
    <name evidence="9" type="ORF">FHX47_000683</name>
</gene>
<sequence length="330" mass="34337">MSLTVAAAVFIACLALVGVYGAPIIRWAAPKLMRTPRVAVAVLSAVLALWLLGIAAVGPMLAWVTSSSSTVLPGRAGEVCQRCLDAASPLGSGAGVETLIPAIPLLGAPVVLVAVLLISALRSYGRRRSLMRTLCQRLAGAAAAETVQGVRVMVVEDPDPVAYALPRRCRAIVVSRRLIDTLTPDELSAVLTHEQAHLRQRHHLILTLLESISRPLRAVPLVRTVSAAVPHYLEVAADNTARGHAGTAVLASALLKIGEIPKQPAAARPEPLALHAAGTDRIRQLVAPHHSTGATVSTVAVVTAGLALLAASAAVHLPYAHAVLTGCFHT</sequence>
<dbReference type="GO" id="GO:0004222">
    <property type="term" value="F:metalloendopeptidase activity"/>
    <property type="evidence" value="ECO:0007669"/>
    <property type="project" value="InterPro"/>
</dbReference>
<dbReference type="Proteomes" id="UP000547528">
    <property type="component" value="Unassembled WGS sequence"/>
</dbReference>
<evidence type="ECO:0000256" key="5">
    <source>
        <dbReference type="ARBA" id="ARBA00023049"/>
    </source>
</evidence>
<keyword evidence="7" id="KW-1133">Transmembrane helix</keyword>
<feature type="transmembrane region" description="Helical" evidence="7">
    <location>
        <begin position="6"/>
        <end position="28"/>
    </location>
</feature>
<dbReference type="GO" id="GO:0046872">
    <property type="term" value="F:metal ion binding"/>
    <property type="evidence" value="ECO:0007669"/>
    <property type="project" value="UniProtKB-KW"/>
</dbReference>
<dbReference type="InterPro" id="IPR052173">
    <property type="entry name" value="Beta-lactam_resp_regulator"/>
</dbReference>
<dbReference type="InterPro" id="IPR001915">
    <property type="entry name" value="Peptidase_M48"/>
</dbReference>
<dbReference type="CDD" id="cd07326">
    <property type="entry name" value="M56_BlaR1_MecR1_like"/>
    <property type="match status" value="1"/>
</dbReference>
<proteinExistence type="inferred from homology"/>
<keyword evidence="2" id="KW-0479">Metal-binding</keyword>
<evidence type="ECO:0000256" key="3">
    <source>
        <dbReference type="ARBA" id="ARBA00022801"/>
    </source>
</evidence>
<name>A0A7W5TQ64_9MICC</name>
<keyword evidence="1 6" id="KW-0645">Protease</keyword>
<reference evidence="9 10" key="1">
    <citation type="submission" date="2020-08" db="EMBL/GenBank/DDBJ databases">
        <title>Sequencing the genomes of 1000 actinobacteria strains.</title>
        <authorList>
            <person name="Klenk H.-P."/>
        </authorList>
    </citation>
    <scope>NUCLEOTIDE SEQUENCE [LARGE SCALE GENOMIC DNA]</scope>
    <source>
        <strain evidence="9 10">DSM 28238</strain>
    </source>
</reference>
<dbReference type="EMBL" id="JACIBT010000001">
    <property type="protein sequence ID" value="MBB3667090.1"/>
    <property type="molecule type" value="Genomic_DNA"/>
</dbReference>
<evidence type="ECO:0000256" key="7">
    <source>
        <dbReference type="SAM" id="Phobius"/>
    </source>
</evidence>
<dbReference type="PANTHER" id="PTHR34978:SF3">
    <property type="entry name" value="SLR0241 PROTEIN"/>
    <property type="match status" value="1"/>
</dbReference>
<evidence type="ECO:0000256" key="2">
    <source>
        <dbReference type="ARBA" id="ARBA00022723"/>
    </source>
</evidence>
<feature type="domain" description="Peptidase M48" evidence="8">
    <location>
        <begin position="133"/>
        <end position="213"/>
    </location>
</feature>
<dbReference type="RefSeq" id="WP_183357456.1">
    <property type="nucleotide sequence ID" value="NZ_BAABKR010000001.1"/>
</dbReference>
<keyword evidence="3 6" id="KW-0378">Hydrolase</keyword>
<protein>
    <submittedName>
        <fullName evidence="9">Zn-dependent protease with chaperone function</fullName>
    </submittedName>
</protein>
<feature type="transmembrane region" description="Helical" evidence="7">
    <location>
        <begin position="40"/>
        <end position="64"/>
    </location>
</feature>
<dbReference type="AlphaFoldDB" id="A0A7W5TQ64"/>
<keyword evidence="4 6" id="KW-0862">Zinc</keyword>
<evidence type="ECO:0000256" key="1">
    <source>
        <dbReference type="ARBA" id="ARBA00022670"/>
    </source>
</evidence>
<keyword evidence="7" id="KW-0472">Membrane</keyword>
<organism evidence="9 10">
    <name type="scientific">Garicola koreensis</name>
    <dbReference type="NCBI Taxonomy" id="1262554"/>
    <lineage>
        <taxon>Bacteria</taxon>
        <taxon>Bacillati</taxon>
        <taxon>Actinomycetota</taxon>
        <taxon>Actinomycetes</taxon>
        <taxon>Micrococcales</taxon>
        <taxon>Micrococcaceae</taxon>
        <taxon>Garicola</taxon>
    </lineage>
</organism>
<dbReference type="Pfam" id="PF01435">
    <property type="entry name" value="Peptidase_M48"/>
    <property type="match status" value="1"/>
</dbReference>
<comment type="similarity">
    <text evidence="6">Belongs to the peptidase M48 family.</text>
</comment>
<evidence type="ECO:0000256" key="4">
    <source>
        <dbReference type="ARBA" id="ARBA00022833"/>
    </source>
</evidence>
<evidence type="ECO:0000256" key="6">
    <source>
        <dbReference type="RuleBase" id="RU003983"/>
    </source>
</evidence>
<evidence type="ECO:0000313" key="10">
    <source>
        <dbReference type="Proteomes" id="UP000547528"/>
    </source>
</evidence>
<comment type="cofactor">
    <cofactor evidence="6">
        <name>Zn(2+)</name>
        <dbReference type="ChEBI" id="CHEBI:29105"/>
    </cofactor>
    <text evidence="6">Binds 1 zinc ion per subunit.</text>
</comment>
<keyword evidence="10" id="KW-1185">Reference proteome</keyword>
<feature type="transmembrane region" description="Helical" evidence="7">
    <location>
        <begin position="99"/>
        <end position="121"/>
    </location>
</feature>
<comment type="caution">
    <text evidence="9">The sequence shown here is derived from an EMBL/GenBank/DDBJ whole genome shotgun (WGS) entry which is preliminary data.</text>
</comment>
<evidence type="ECO:0000313" key="9">
    <source>
        <dbReference type="EMBL" id="MBB3667090.1"/>
    </source>
</evidence>
<dbReference type="Gene3D" id="3.30.2010.10">
    <property type="entry name" value="Metalloproteases ('zincins'), catalytic domain"/>
    <property type="match status" value="1"/>
</dbReference>
<dbReference type="GO" id="GO:0006508">
    <property type="term" value="P:proteolysis"/>
    <property type="evidence" value="ECO:0007669"/>
    <property type="project" value="UniProtKB-KW"/>
</dbReference>
<dbReference type="PANTHER" id="PTHR34978">
    <property type="entry name" value="POSSIBLE SENSOR-TRANSDUCER PROTEIN BLAR"/>
    <property type="match status" value="1"/>
</dbReference>
<keyword evidence="5 6" id="KW-0482">Metalloprotease</keyword>
<evidence type="ECO:0000259" key="8">
    <source>
        <dbReference type="Pfam" id="PF01435"/>
    </source>
</evidence>
<accession>A0A7W5TQ64</accession>